<name>A0A927PLW2_9ACTN</name>
<proteinExistence type="predicted"/>
<keyword evidence="3" id="KW-1185">Reference proteome</keyword>
<dbReference type="Proteomes" id="UP000642993">
    <property type="component" value="Unassembled WGS sequence"/>
</dbReference>
<sequence>MDLNARSRAARHTVASASEGVRRTILAAYRCRHLINRAELPRMTVLGLVRDHLLLSSSVWFDTAWYLRQYPDVASSGVDAVAHYQAFGAREGRDPGPRFSTSFYLEGNRDVAVSGMNPLVHFIKHGMAEGRLPRAGSGPAGTRQGALGEIGIAFPGSAASPVPGPSERRIAIVVKNCSSPRATAYIRVLLPWRLVAPSVACLPVLVEAEFLLTEEVAEFDAVVIQRDAVSPRIVTDVVDNLRKAGIPFLFEIDDLLWDLPSDHPDRAEYANASGSLTHLMRHARMISTSTEKLRTEISRHNLSTMVVPNSPWFECWEERIDPGIVEEVRRANRIDREVPRILYMGSASHAHDLAMVSPAIADVVRRRPDAEVIQIGGGGLLPSARRLAVPHRFSSYEAFVQWFRIVAGTATIGIAPLRGTRFDSMKSDVKALDYGRAGLPAIFSDAEPYRGSIVDGRTGILAGNTHESWTRAILDLLDDQAGREQLAMGARQWARERGSAARRAHERFAREALGTEAPADCRLGQHPSEERSGMG</sequence>
<dbReference type="Gene3D" id="3.40.50.2000">
    <property type="entry name" value="Glycogen Phosphorylase B"/>
    <property type="match status" value="1"/>
</dbReference>
<evidence type="ECO:0000256" key="1">
    <source>
        <dbReference type="SAM" id="MobiDB-lite"/>
    </source>
</evidence>
<dbReference type="Pfam" id="PF13692">
    <property type="entry name" value="Glyco_trans_1_4"/>
    <property type="match status" value="1"/>
</dbReference>
<dbReference type="SUPFAM" id="SSF53756">
    <property type="entry name" value="UDP-Glycosyltransferase/glycogen phosphorylase"/>
    <property type="match status" value="1"/>
</dbReference>
<comment type="caution">
    <text evidence="2">The sequence shown here is derived from an EMBL/GenBank/DDBJ whole genome shotgun (WGS) entry which is preliminary data.</text>
</comment>
<evidence type="ECO:0000313" key="2">
    <source>
        <dbReference type="EMBL" id="MBD8507590.1"/>
    </source>
</evidence>
<organism evidence="2 3">
    <name type="scientific">Lolliginicoccus lacisalsi</name>
    <dbReference type="NCBI Taxonomy" id="2742202"/>
    <lineage>
        <taxon>Bacteria</taxon>
        <taxon>Bacillati</taxon>
        <taxon>Actinomycetota</taxon>
        <taxon>Actinomycetes</taxon>
        <taxon>Mycobacteriales</taxon>
        <taxon>Hoyosellaceae</taxon>
        <taxon>Lolliginicoccus</taxon>
    </lineage>
</organism>
<dbReference type="EMBL" id="JACYWE010000009">
    <property type="protein sequence ID" value="MBD8507590.1"/>
    <property type="molecule type" value="Genomic_DNA"/>
</dbReference>
<feature type="region of interest" description="Disordered" evidence="1">
    <location>
        <begin position="510"/>
        <end position="535"/>
    </location>
</feature>
<dbReference type="AlphaFoldDB" id="A0A927PLW2"/>
<accession>A0A927PLW2</accession>
<evidence type="ECO:0000313" key="3">
    <source>
        <dbReference type="Proteomes" id="UP000642993"/>
    </source>
</evidence>
<protein>
    <submittedName>
        <fullName evidence="2">Glycosyltransferase</fullName>
    </submittedName>
</protein>
<gene>
    <name evidence="2" type="ORF">HT102_13970</name>
</gene>
<reference evidence="2" key="1">
    <citation type="submission" date="2020-09" db="EMBL/GenBank/DDBJ databases">
        <title>Hoyosella lacisalsi sp. nov., a halotolerant actinobacterium isolated from soil of Lake Gudzhirganskoe.</title>
        <authorList>
            <person name="Yang Q."/>
            <person name="Guo P.Y."/>
            <person name="Liu S.W."/>
            <person name="Li F.N."/>
            <person name="Sun C.H."/>
        </authorList>
    </citation>
    <scope>NUCLEOTIDE SEQUENCE</scope>
    <source>
        <strain evidence="2">G463</strain>
    </source>
</reference>